<gene>
    <name evidence="1" type="ORF">Ae201684_005164</name>
</gene>
<protein>
    <submittedName>
        <fullName evidence="1">Uncharacterized protein</fullName>
    </submittedName>
</protein>
<dbReference type="EMBL" id="VJMJ01000066">
    <property type="protein sequence ID" value="KAF0739245.1"/>
    <property type="molecule type" value="Genomic_DNA"/>
</dbReference>
<reference evidence="1 2" key="1">
    <citation type="submission" date="2019-07" db="EMBL/GenBank/DDBJ databases">
        <title>Genomics analysis of Aphanomyces spp. identifies a new class of oomycete effector associated with host adaptation.</title>
        <authorList>
            <person name="Gaulin E."/>
        </authorList>
    </citation>
    <scope>NUCLEOTIDE SEQUENCE [LARGE SCALE GENOMIC DNA]</scope>
    <source>
        <strain evidence="1 2">ATCC 201684</strain>
    </source>
</reference>
<proteinExistence type="predicted"/>
<dbReference type="VEuPathDB" id="FungiDB:AeMF1_010075"/>
<organism evidence="1 2">
    <name type="scientific">Aphanomyces euteiches</name>
    <dbReference type="NCBI Taxonomy" id="100861"/>
    <lineage>
        <taxon>Eukaryota</taxon>
        <taxon>Sar</taxon>
        <taxon>Stramenopiles</taxon>
        <taxon>Oomycota</taxon>
        <taxon>Saprolegniomycetes</taxon>
        <taxon>Saprolegniales</taxon>
        <taxon>Verrucalvaceae</taxon>
        <taxon>Aphanomyces</taxon>
    </lineage>
</organism>
<dbReference type="AlphaFoldDB" id="A0A6G0XGQ3"/>
<evidence type="ECO:0000313" key="1">
    <source>
        <dbReference type="EMBL" id="KAF0739245.1"/>
    </source>
</evidence>
<accession>A0A6G0XGQ3</accession>
<evidence type="ECO:0000313" key="2">
    <source>
        <dbReference type="Proteomes" id="UP000481153"/>
    </source>
</evidence>
<keyword evidence="2" id="KW-1185">Reference proteome</keyword>
<name>A0A6G0XGQ3_9STRA</name>
<sequence>MAAIADVQPIHYHVTLVSRGDARLHAKQWLVEQLYYNTERVFHTFPDVDAADNFVNCSAKCAGPWLHMVEMCQASWPNSLDEIKRLFLDPASQKIICIDEKLEMERDGNTRLAHSPADEQFPWYILQGHFYDADRFVAVFRHLNDDEASDNPASHPDYYEMKWVVVHRISESKCVVRMLGYRTMLLDGMIAFAKNFGNNRLDQTGVDVKTVEREVAAFGNGFVWEYQKRMQALIGQLEMLSME</sequence>
<dbReference type="Proteomes" id="UP000481153">
    <property type="component" value="Unassembled WGS sequence"/>
</dbReference>
<comment type="caution">
    <text evidence="1">The sequence shown here is derived from an EMBL/GenBank/DDBJ whole genome shotgun (WGS) entry which is preliminary data.</text>
</comment>